<dbReference type="AlphaFoldDB" id="A0A914X887"/>
<dbReference type="CDD" id="cd16653">
    <property type="entry name" value="RING-like_Rtf2"/>
    <property type="match status" value="1"/>
</dbReference>
<evidence type="ECO:0000256" key="1">
    <source>
        <dbReference type="ARBA" id="ARBA00009885"/>
    </source>
</evidence>
<protein>
    <recommendedName>
        <fullName evidence="2">Replication termination factor 2</fullName>
    </recommendedName>
    <alternativeName>
        <fullName evidence="3">Replication termination factor 2 domain-containing protein 1</fullName>
    </alternativeName>
</protein>
<dbReference type="GO" id="GO:0006274">
    <property type="term" value="P:DNA replication termination"/>
    <property type="evidence" value="ECO:0007669"/>
    <property type="project" value="TreeGrafter"/>
</dbReference>
<evidence type="ECO:0000313" key="5">
    <source>
        <dbReference type="Proteomes" id="UP000887566"/>
    </source>
</evidence>
<evidence type="ECO:0000256" key="2">
    <source>
        <dbReference type="ARBA" id="ARBA00015157"/>
    </source>
</evidence>
<dbReference type="GO" id="GO:0005634">
    <property type="term" value="C:nucleus"/>
    <property type="evidence" value="ECO:0007669"/>
    <property type="project" value="TreeGrafter"/>
</dbReference>
<dbReference type="InterPro" id="IPR027799">
    <property type="entry name" value="Rtf2_RING-finger"/>
</dbReference>
<dbReference type="Proteomes" id="UP000887566">
    <property type="component" value="Unplaced"/>
</dbReference>
<comment type="similarity">
    <text evidence="1">Belongs to the rtf2 family.</text>
</comment>
<reference evidence="6" key="1">
    <citation type="submission" date="2022-11" db="UniProtKB">
        <authorList>
            <consortium name="WormBaseParasite"/>
        </authorList>
    </citation>
    <scope>IDENTIFICATION</scope>
</reference>
<organism evidence="5 6">
    <name type="scientific">Plectus sambesii</name>
    <dbReference type="NCBI Taxonomy" id="2011161"/>
    <lineage>
        <taxon>Eukaryota</taxon>
        <taxon>Metazoa</taxon>
        <taxon>Ecdysozoa</taxon>
        <taxon>Nematoda</taxon>
        <taxon>Chromadorea</taxon>
        <taxon>Plectida</taxon>
        <taxon>Plectina</taxon>
        <taxon>Plectoidea</taxon>
        <taxon>Plectidae</taxon>
        <taxon>Plectus</taxon>
    </lineage>
</organism>
<evidence type="ECO:0000313" key="6">
    <source>
        <dbReference type="WBParaSite" id="PSAMB.scaffold7175size8094.g29712.t1"/>
    </source>
</evidence>
<dbReference type="PANTHER" id="PTHR12775">
    <property type="entry name" value="PROTEIN C20ORF43 HOMOLOG"/>
    <property type="match status" value="1"/>
</dbReference>
<name>A0A914X887_9BILA</name>
<feature type="compositionally biased region" description="Low complexity" evidence="4">
    <location>
        <begin position="217"/>
        <end position="231"/>
    </location>
</feature>
<evidence type="ECO:0000256" key="4">
    <source>
        <dbReference type="SAM" id="MobiDB-lite"/>
    </source>
</evidence>
<evidence type="ECO:0000256" key="3">
    <source>
        <dbReference type="ARBA" id="ARBA00030367"/>
    </source>
</evidence>
<dbReference type="InterPro" id="IPR006735">
    <property type="entry name" value="Rtf2"/>
</dbReference>
<keyword evidence="5" id="KW-1185">Reference proteome</keyword>
<dbReference type="Pfam" id="PF04641">
    <property type="entry name" value="Rtf2"/>
    <property type="match status" value="1"/>
</dbReference>
<sequence>MGADGGTIPKRCELVKSKKRVERIERDLENVTKWRMCQMTQEPLRLPIVSCPLGRLFNKETLIEALITKTLGDNDNTKHIKSIKDVKELKLAPNPAFDRNFRVDKGDAKTDYNISPFICPIVGLEMNGNHRFVLNWECGCVVSEKAVKELQTTACCNCGKKCDKDVMDMVVLNGTDEEVDMYRMRLEERRAAEKTAKSAKKAAKVAQVANDAVPSSSSAASAVSSGVKSTAPKSHKAPAVGDKRKLGAGVTADSQSIQDDPKASKTYKSLFTTCEVAKNKPAGHWVTYNPLFY</sequence>
<feature type="region of interest" description="Disordered" evidence="4">
    <location>
        <begin position="217"/>
        <end position="262"/>
    </location>
</feature>
<dbReference type="WBParaSite" id="PSAMB.scaffold7175size8094.g29712.t1">
    <property type="protein sequence ID" value="PSAMB.scaffold7175size8094.g29712.t1"/>
    <property type="gene ID" value="PSAMB.scaffold7175size8094.g29712"/>
</dbReference>
<dbReference type="PANTHER" id="PTHR12775:SF0">
    <property type="entry name" value="REPLICATION TERMINATION FACTOR 2"/>
    <property type="match status" value="1"/>
</dbReference>
<proteinExistence type="inferred from homology"/>
<accession>A0A914X887</accession>